<proteinExistence type="predicted"/>
<evidence type="ECO:0000313" key="3">
    <source>
        <dbReference type="EMBL" id="RCH84613.1"/>
    </source>
</evidence>
<evidence type="ECO:0000256" key="1">
    <source>
        <dbReference type="SAM" id="MobiDB-lite"/>
    </source>
</evidence>
<name>A0A367J3W6_RHIST</name>
<gene>
    <name evidence="3" type="ORF">CU098_003282</name>
</gene>
<feature type="region of interest" description="Disordered" evidence="1">
    <location>
        <begin position="58"/>
        <end position="80"/>
    </location>
</feature>
<evidence type="ECO:0000313" key="4">
    <source>
        <dbReference type="Proteomes" id="UP000253551"/>
    </source>
</evidence>
<protein>
    <submittedName>
        <fullName evidence="3">Uncharacterized protein</fullName>
    </submittedName>
</protein>
<organism evidence="3 4">
    <name type="scientific">Rhizopus stolonifer</name>
    <name type="common">Rhizopus nigricans</name>
    <dbReference type="NCBI Taxonomy" id="4846"/>
    <lineage>
        <taxon>Eukaryota</taxon>
        <taxon>Fungi</taxon>
        <taxon>Fungi incertae sedis</taxon>
        <taxon>Mucoromycota</taxon>
        <taxon>Mucoromycotina</taxon>
        <taxon>Mucoromycetes</taxon>
        <taxon>Mucorales</taxon>
        <taxon>Mucorineae</taxon>
        <taxon>Rhizopodaceae</taxon>
        <taxon>Rhizopus</taxon>
    </lineage>
</organism>
<feature type="transmembrane region" description="Helical" evidence="2">
    <location>
        <begin position="20"/>
        <end position="39"/>
    </location>
</feature>
<reference evidence="3 4" key="1">
    <citation type="journal article" date="2018" name="G3 (Bethesda)">
        <title>Phylogenetic and Phylogenomic Definition of Rhizopus Species.</title>
        <authorList>
            <person name="Gryganskyi A.P."/>
            <person name="Golan J."/>
            <person name="Dolatabadi S."/>
            <person name="Mondo S."/>
            <person name="Robb S."/>
            <person name="Idnurm A."/>
            <person name="Muszewska A."/>
            <person name="Steczkiewicz K."/>
            <person name="Masonjones S."/>
            <person name="Liao H.L."/>
            <person name="Gajdeczka M.T."/>
            <person name="Anike F."/>
            <person name="Vuek A."/>
            <person name="Anishchenko I.M."/>
            <person name="Voigt K."/>
            <person name="de Hoog G.S."/>
            <person name="Smith M.E."/>
            <person name="Heitman J."/>
            <person name="Vilgalys R."/>
            <person name="Stajich J.E."/>
        </authorList>
    </citation>
    <scope>NUCLEOTIDE SEQUENCE [LARGE SCALE GENOMIC DNA]</scope>
    <source>
        <strain evidence="3 4">LSU 92-RS-03</strain>
    </source>
</reference>
<dbReference type="Proteomes" id="UP000253551">
    <property type="component" value="Unassembled WGS sequence"/>
</dbReference>
<accession>A0A367J3W6</accession>
<evidence type="ECO:0000256" key="2">
    <source>
        <dbReference type="SAM" id="Phobius"/>
    </source>
</evidence>
<keyword evidence="4" id="KW-1185">Reference proteome</keyword>
<keyword evidence="2" id="KW-0472">Membrane</keyword>
<dbReference type="EMBL" id="PJQM01004396">
    <property type="protein sequence ID" value="RCH84613.1"/>
    <property type="molecule type" value="Genomic_DNA"/>
</dbReference>
<keyword evidence="2" id="KW-1133">Transmembrane helix</keyword>
<keyword evidence="2" id="KW-0812">Transmembrane</keyword>
<comment type="caution">
    <text evidence="3">The sequence shown here is derived from an EMBL/GenBank/DDBJ whole genome shotgun (WGS) entry which is preliminary data.</text>
</comment>
<dbReference type="AlphaFoldDB" id="A0A367J3W6"/>
<sequence>MSIQSKNTMTHTMPTGLVPLFASLHSHLYWLYSIFYILYSKLSIDKPRRAVTQCTQTHPLPRPVKQRPKSLLQKPQQEPYNIQRTYSLQRPYSMSLQRPQSQIKQRRHSLPLTRSFSSFVQKMHRTPRPNSVRKRDRAMGAIRSTFHRKPSCLQAS</sequence>